<feature type="signal peptide" evidence="1">
    <location>
        <begin position="1"/>
        <end position="25"/>
    </location>
</feature>
<proteinExistence type="predicted"/>
<sequence length="228" mass="26832">MCLILVVSKFIHLSLFSVILPSINCEQLDFEKLCQNDFEDLSYMGDKQINAVPKAMEIREIVKELIDSEKENKVIVKRIVPHNKPFKMEYDDKFKLLYKPLIRLDKSNQNTDSIESKYLTKISPSFQTNKILQKIFKMSPISLKDDKMNYFRELAEKINKRNKMVKIHNKLVDLIGSVLRSPQFEKSGEDNDMLAPGEKVVTDEYETKSEKPKKWIPHYPPWNFWTVN</sequence>
<feature type="chain" id="PRO_5035446009" evidence="1">
    <location>
        <begin position="26"/>
        <end position="228"/>
    </location>
</feature>
<name>A0A8J9UDZ0_9NEOP</name>
<evidence type="ECO:0000256" key="1">
    <source>
        <dbReference type="SAM" id="SignalP"/>
    </source>
</evidence>
<keyword evidence="1" id="KW-0732">Signal</keyword>
<evidence type="ECO:0000313" key="2">
    <source>
        <dbReference type="EMBL" id="CAH0717619.1"/>
    </source>
</evidence>
<accession>A0A8J9UDZ0</accession>
<protein>
    <submittedName>
        <fullName evidence="2">Uncharacterized protein</fullName>
    </submittedName>
</protein>
<dbReference type="EMBL" id="OV170232">
    <property type="protein sequence ID" value="CAH0717619.1"/>
    <property type="molecule type" value="Genomic_DNA"/>
</dbReference>
<reference evidence="2" key="1">
    <citation type="submission" date="2021-12" db="EMBL/GenBank/DDBJ databases">
        <authorList>
            <person name="Martin H S."/>
        </authorList>
    </citation>
    <scope>NUCLEOTIDE SEQUENCE</scope>
</reference>
<dbReference type="Proteomes" id="UP000838878">
    <property type="component" value="Chromosome 12"/>
</dbReference>
<keyword evidence="3" id="KW-1185">Reference proteome</keyword>
<evidence type="ECO:0000313" key="3">
    <source>
        <dbReference type="Proteomes" id="UP000838878"/>
    </source>
</evidence>
<gene>
    <name evidence="2" type="ORF">BINO364_LOCUS4206</name>
</gene>
<organism evidence="2 3">
    <name type="scientific">Brenthis ino</name>
    <name type="common">lesser marbled fritillary</name>
    <dbReference type="NCBI Taxonomy" id="405034"/>
    <lineage>
        <taxon>Eukaryota</taxon>
        <taxon>Metazoa</taxon>
        <taxon>Ecdysozoa</taxon>
        <taxon>Arthropoda</taxon>
        <taxon>Hexapoda</taxon>
        <taxon>Insecta</taxon>
        <taxon>Pterygota</taxon>
        <taxon>Neoptera</taxon>
        <taxon>Endopterygota</taxon>
        <taxon>Lepidoptera</taxon>
        <taxon>Glossata</taxon>
        <taxon>Ditrysia</taxon>
        <taxon>Papilionoidea</taxon>
        <taxon>Nymphalidae</taxon>
        <taxon>Heliconiinae</taxon>
        <taxon>Argynnini</taxon>
        <taxon>Brenthis</taxon>
    </lineage>
</organism>
<feature type="non-terminal residue" evidence="2">
    <location>
        <position position="228"/>
    </location>
</feature>
<dbReference type="AlphaFoldDB" id="A0A8J9UDZ0"/>
<dbReference type="OrthoDB" id="7324543at2759"/>